<feature type="compositionally biased region" description="Basic and acidic residues" evidence="1">
    <location>
        <begin position="64"/>
        <end position="79"/>
    </location>
</feature>
<feature type="compositionally biased region" description="Basic residues" evidence="1">
    <location>
        <begin position="1"/>
        <end position="16"/>
    </location>
</feature>
<reference evidence="2 4" key="2">
    <citation type="journal article" date="2014" name="BMC Genomics">
        <title>An improved genome release (version Mt4.0) for the model legume Medicago truncatula.</title>
        <authorList>
            <person name="Tang H."/>
            <person name="Krishnakumar V."/>
            <person name="Bidwell S."/>
            <person name="Rosen B."/>
            <person name="Chan A."/>
            <person name="Zhou S."/>
            <person name="Gentzbittel L."/>
            <person name="Childs K.L."/>
            <person name="Yandell M."/>
            <person name="Gundlach H."/>
            <person name="Mayer K.F."/>
            <person name="Schwartz D.C."/>
            <person name="Town C.D."/>
        </authorList>
    </citation>
    <scope>GENOME REANNOTATION</scope>
    <source>
        <strain evidence="2">A17</strain>
        <strain evidence="3 4">cv. Jemalong A17</strain>
    </source>
</reference>
<reference evidence="3" key="3">
    <citation type="submission" date="2015-04" db="UniProtKB">
        <authorList>
            <consortium name="EnsemblPlants"/>
        </authorList>
    </citation>
    <scope>IDENTIFICATION</scope>
    <source>
        <strain evidence="3">cv. Jemalong A17</strain>
    </source>
</reference>
<sequence>MPVPSRKKTKQAKNKTKPLTLSNQHSSPTVQLQTQVEVFFLSAGTFLSENHSKMEGNFNGTLHETQKVEEESSSEDKGVAVEVSADDDCDGKAKFIGDTEDVVDIDEHVESCKVVEQTEDASETDFESLDNSLNVSSPNESSDTIEVNQVENKMASETLEVELKDEKGEEDCKSIEDHGVAQTELATSKDNNEGFKVTEVVETDKDMTVAEEENVLPSTDVVSISREVALETSGKGIDDGDAKVVPPKGIEESLVTSTHEKVEEQLDVQESSSYKSAKESLQQSSNVHDSESNSVNEQDMIEESRGIENQGSIFAVTQRQHTSWKNCCGLFEILRHGDR</sequence>
<dbReference type="EnsemblPlants" id="KEH28411">
    <property type="protein sequence ID" value="KEH28411"/>
    <property type="gene ID" value="MTR_5g091720"/>
</dbReference>
<dbReference type="Proteomes" id="UP000002051">
    <property type="component" value="Chromosome 5"/>
</dbReference>
<feature type="region of interest" description="Disordered" evidence="1">
    <location>
        <begin position="55"/>
        <end position="79"/>
    </location>
</feature>
<feature type="region of interest" description="Disordered" evidence="1">
    <location>
        <begin position="1"/>
        <end position="28"/>
    </location>
</feature>
<dbReference type="OrthoDB" id="1926326at2759"/>
<protein>
    <submittedName>
        <fullName evidence="2 3">Uncharacterized protein</fullName>
    </submittedName>
</protein>
<feature type="compositionally biased region" description="Polar residues" evidence="1">
    <location>
        <begin position="19"/>
        <end position="28"/>
    </location>
</feature>
<feature type="compositionally biased region" description="Acidic residues" evidence="1">
    <location>
        <begin position="119"/>
        <end position="128"/>
    </location>
</feature>
<name>A0A072UG81_MEDTR</name>
<evidence type="ECO:0000313" key="2">
    <source>
        <dbReference type="EMBL" id="KEH28411.1"/>
    </source>
</evidence>
<feature type="region of interest" description="Disordered" evidence="1">
    <location>
        <begin position="266"/>
        <end position="298"/>
    </location>
</feature>
<dbReference type="ExpressionAtlas" id="A0A072UG81">
    <property type="expression patterns" value="differential"/>
</dbReference>
<feature type="compositionally biased region" description="Polar residues" evidence="1">
    <location>
        <begin position="129"/>
        <end position="142"/>
    </location>
</feature>
<proteinExistence type="predicted"/>
<dbReference type="PANTHER" id="PTHR37187">
    <property type="entry name" value="EXPRESSED PROTEIN"/>
    <property type="match status" value="1"/>
</dbReference>
<evidence type="ECO:0000313" key="4">
    <source>
        <dbReference type="Proteomes" id="UP000002051"/>
    </source>
</evidence>
<keyword evidence="4" id="KW-1185">Reference proteome</keyword>
<feature type="region of interest" description="Disordered" evidence="1">
    <location>
        <begin position="119"/>
        <end position="142"/>
    </location>
</feature>
<reference evidence="2 4" key="1">
    <citation type="journal article" date="2011" name="Nature">
        <title>The Medicago genome provides insight into the evolution of rhizobial symbioses.</title>
        <authorList>
            <person name="Young N.D."/>
            <person name="Debelle F."/>
            <person name="Oldroyd G.E."/>
            <person name="Geurts R."/>
            <person name="Cannon S.B."/>
            <person name="Udvardi M.K."/>
            <person name="Benedito V.A."/>
            <person name="Mayer K.F."/>
            <person name="Gouzy J."/>
            <person name="Schoof H."/>
            <person name="Van de Peer Y."/>
            <person name="Proost S."/>
            <person name="Cook D.R."/>
            <person name="Meyers B.C."/>
            <person name="Spannagl M."/>
            <person name="Cheung F."/>
            <person name="De Mita S."/>
            <person name="Krishnakumar V."/>
            <person name="Gundlach H."/>
            <person name="Zhou S."/>
            <person name="Mudge J."/>
            <person name="Bharti A.K."/>
            <person name="Murray J.D."/>
            <person name="Naoumkina M.A."/>
            <person name="Rosen B."/>
            <person name="Silverstein K.A."/>
            <person name="Tang H."/>
            <person name="Rombauts S."/>
            <person name="Zhao P.X."/>
            <person name="Zhou P."/>
            <person name="Barbe V."/>
            <person name="Bardou P."/>
            <person name="Bechner M."/>
            <person name="Bellec A."/>
            <person name="Berger A."/>
            <person name="Berges H."/>
            <person name="Bidwell S."/>
            <person name="Bisseling T."/>
            <person name="Choisne N."/>
            <person name="Couloux A."/>
            <person name="Denny R."/>
            <person name="Deshpande S."/>
            <person name="Dai X."/>
            <person name="Doyle J.J."/>
            <person name="Dudez A.M."/>
            <person name="Farmer A.D."/>
            <person name="Fouteau S."/>
            <person name="Franken C."/>
            <person name="Gibelin C."/>
            <person name="Gish J."/>
            <person name="Goldstein S."/>
            <person name="Gonzalez A.J."/>
            <person name="Green P.J."/>
            <person name="Hallab A."/>
            <person name="Hartog M."/>
            <person name="Hua A."/>
            <person name="Humphray S.J."/>
            <person name="Jeong D.H."/>
            <person name="Jing Y."/>
            <person name="Jocker A."/>
            <person name="Kenton S.M."/>
            <person name="Kim D.J."/>
            <person name="Klee K."/>
            <person name="Lai H."/>
            <person name="Lang C."/>
            <person name="Lin S."/>
            <person name="Macmil S.L."/>
            <person name="Magdelenat G."/>
            <person name="Matthews L."/>
            <person name="McCorrison J."/>
            <person name="Monaghan E.L."/>
            <person name="Mun J.H."/>
            <person name="Najar F.Z."/>
            <person name="Nicholson C."/>
            <person name="Noirot C."/>
            <person name="O'Bleness M."/>
            <person name="Paule C.R."/>
            <person name="Poulain J."/>
            <person name="Prion F."/>
            <person name="Qin B."/>
            <person name="Qu C."/>
            <person name="Retzel E.F."/>
            <person name="Riddle C."/>
            <person name="Sallet E."/>
            <person name="Samain S."/>
            <person name="Samson N."/>
            <person name="Sanders I."/>
            <person name="Saurat O."/>
            <person name="Scarpelli C."/>
            <person name="Schiex T."/>
            <person name="Segurens B."/>
            <person name="Severin A.J."/>
            <person name="Sherrier D.J."/>
            <person name="Shi R."/>
            <person name="Sims S."/>
            <person name="Singer S.R."/>
            <person name="Sinharoy S."/>
            <person name="Sterck L."/>
            <person name="Viollet A."/>
            <person name="Wang B.B."/>
            <person name="Wang K."/>
            <person name="Wang M."/>
            <person name="Wang X."/>
            <person name="Warfsmann J."/>
            <person name="Weissenbach J."/>
            <person name="White D.D."/>
            <person name="White J.D."/>
            <person name="Wiley G.B."/>
            <person name="Wincker P."/>
            <person name="Xing Y."/>
            <person name="Yang L."/>
            <person name="Yao Z."/>
            <person name="Ying F."/>
            <person name="Zhai J."/>
            <person name="Zhou L."/>
            <person name="Zuber A."/>
            <person name="Denarie J."/>
            <person name="Dixon R.A."/>
            <person name="May G.D."/>
            <person name="Schwartz D.C."/>
            <person name="Rogers J."/>
            <person name="Quetier F."/>
            <person name="Town C.D."/>
            <person name="Roe B.A."/>
        </authorList>
    </citation>
    <scope>NUCLEOTIDE SEQUENCE [LARGE SCALE GENOMIC DNA]</scope>
    <source>
        <strain evidence="2">A17</strain>
        <strain evidence="3 4">cv. Jemalong A17</strain>
    </source>
</reference>
<dbReference type="HOGENOM" id="CLU_957814_0_0_1"/>
<dbReference type="PANTHER" id="PTHR37187:SF7">
    <property type="entry name" value="EXPRESSED PROTEIN"/>
    <property type="match status" value="1"/>
</dbReference>
<evidence type="ECO:0000256" key="1">
    <source>
        <dbReference type="SAM" id="MobiDB-lite"/>
    </source>
</evidence>
<accession>A0A072UG81</accession>
<dbReference type="EMBL" id="CM001221">
    <property type="protein sequence ID" value="KEH28411.1"/>
    <property type="molecule type" value="Genomic_DNA"/>
</dbReference>
<gene>
    <name evidence="3" type="primary">11428830</name>
    <name evidence="2" type="ordered locus">MTR_5g091720</name>
</gene>
<organism evidence="2 4">
    <name type="scientific">Medicago truncatula</name>
    <name type="common">Barrel medic</name>
    <name type="synonym">Medicago tribuloides</name>
    <dbReference type="NCBI Taxonomy" id="3880"/>
    <lineage>
        <taxon>Eukaryota</taxon>
        <taxon>Viridiplantae</taxon>
        <taxon>Streptophyta</taxon>
        <taxon>Embryophyta</taxon>
        <taxon>Tracheophyta</taxon>
        <taxon>Spermatophyta</taxon>
        <taxon>Magnoliopsida</taxon>
        <taxon>eudicotyledons</taxon>
        <taxon>Gunneridae</taxon>
        <taxon>Pentapetalae</taxon>
        <taxon>rosids</taxon>
        <taxon>fabids</taxon>
        <taxon>Fabales</taxon>
        <taxon>Fabaceae</taxon>
        <taxon>Papilionoideae</taxon>
        <taxon>50 kb inversion clade</taxon>
        <taxon>NPAAA clade</taxon>
        <taxon>Hologalegina</taxon>
        <taxon>IRL clade</taxon>
        <taxon>Trifolieae</taxon>
        <taxon>Medicago</taxon>
    </lineage>
</organism>
<dbReference type="AlphaFoldDB" id="A0A072UG81"/>
<evidence type="ECO:0000313" key="3">
    <source>
        <dbReference type="EnsemblPlants" id="KEH28411"/>
    </source>
</evidence>
<feature type="compositionally biased region" description="Polar residues" evidence="1">
    <location>
        <begin position="268"/>
        <end position="297"/>
    </location>
</feature>